<dbReference type="PROSITE" id="PS51257">
    <property type="entry name" value="PROKAR_LIPOPROTEIN"/>
    <property type="match status" value="1"/>
</dbReference>
<name>A0ABT0TVR9_9HELI</name>
<evidence type="ECO:0008006" key="4">
    <source>
        <dbReference type="Google" id="ProtNLM"/>
    </source>
</evidence>
<dbReference type="EMBL" id="JAMOKX010000007">
    <property type="protein sequence ID" value="MCL9820026.1"/>
    <property type="molecule type" value="Genomic_DNA"/>
</dbReference>
<dbReference type="Proteomes" id="UP001057522">
    <property type="component" value="Unassembled WGS sequence"/>
</dbReference>
<accession>A0ABT0TVR9</accession>
<proteinExistence type="predicted"/>
<feature type="chain" id="PRO_5046073984" description="Lipoprotein" evidence="1">
    <location>
        <begin position="24"/>
        <end position="142"/>
    </location>
</feature>
<evidence type="ECO:0000256" key="1">
    <source>
        <dbReference type="SAM" id="SignalP"/>
    </source>
</evidence>
<evidence type="ECO:0000313" key="3">
    <source>
        <dbReference type="Proteomes" id="UP001057522"/>
    </source>
</evidence>
<gene>
    <name evidence="2" type="ORF">NCR95_07610</name>
</gene>
<reference evidence="2" key="1">
    <citation type="submission" date="2022-06" db="EMBL/GenBank/DDBJ databases">
        <title>Helicobacter colisuis sp. nov.</title>
        <authorList>
            <person name="Papic B."/>
            <person name="Gruntar I."/>
        </authorList>
    </citation>
    <scope>NUCLEOTIDE SEQUENCE</scope>
    <source>
        <strain evidence="2">11154-15</strain>
    </source>
</reference>
<comment type="caution">
    <text evidence="2">The sequence shown here is derived from an EMBL/GenBank/DDBJ whole genome shotgun (WGS) entry which is preliminary data.</text>
</comment>
<keyword evidence="1" id="KW-0732">Signal</keyword>
<evidence type="ECO:0000313" key="2">
    <source>
        <dbReference type="EMBL" id="MCL9820026.1"/>
    </source>
</evidence>
<sequence length="142" mass="15690">MKNKLYLASAMILVFLSGCMVSSKQMIIENAQQLELRSYQTKTYKQDKKLLAKASIAALQDLGFIIDSADLDVGSISATKYAKNSSMQMTITVRPLSKTQTQVRASAQFGGDSIKQAVEDPETYSAFFNVLDKAIFFEIQGI</sequence>
<keyword evidence="3" id="KW-1185">Reference proteome</keyword>
<organism evidence="2 3">
    <name type="scientific">Helicobacter colisuis</name>
    <dbReference type="NCBI Taxonomy" id="2949739"/>
    <lineage>
        <taxon>Bacteria</taxon>
        <taxon>Pseudomonadati</taxon>
        <taxon>Campylobacterota</taxon>
        <taxon>Epsilonproteobacteria</taxon>
        <taxon>Campylobacterales</taxon>
        <taxon>Helicobacteraceae</taxon>
        <taxon>Helicobacter</taxon>
    </lineage>
</organism>
<dbReference type="RefSeq" id="WP_250604908.1">
    <property type="nucleotide sequence ID" value="NZ_JAMOKX010000007.1"/>
</dbReference>
<protein>
    <recommendedName>
        <fullName evidence="4">Lipoprotein</fullName>
    </recommendedName>
</protein>
<feature type="signal peptide" evidence="1">
    <location>
        <begin position="1"/>
        <end position="23"/>
    </location>
</feature>